<sequence>MLGPTTTASVLSPAKLKLIGDFSIWGQDFVLVDRYRDRSSGPYRLRTSEAADLSKLVEPGDRHPPGARRSIACEPHRRAVEIREVIWSSLVAIAILCRRSSSSPSVTDEHQWW</sequence>
<proteinExistence type="predicted"/>
<evidence type="ECO:0000313" key="2">
    <source>
        <dbReference type="Proteomes" id="UP001187192"/>
    </source>
</evidence>
<dbReference type="AlphaFoldDB" id="A0AA88DPM5"/>
<evidence type="ECO:0000313" key="1">
    <source>
        <dbReference type="EMBL" id="GMN59005.1"/>
    </source>
</evidence>
<gene>
    <name evidence="1" type="ORF">TIFTF001_028096</name>
</gene>
<reference evidence="1" key="1">
    <citation type="submission" date="2023-07" db="EMBL/GenBank/DDBJ databases">
        <title>draft genome sequence of fig (Ficus carica).</title>
        <authorList>
            <person name="Takahashi T."/>
            <person name="Nishimura K."/>
        </authorList>
    </citation>
    <scope>NUCLEOTIDE SEQUENCE</scope>
</reference>
<dbReference type="EMBL" id="BTGU01000083">
    <property type="protein sequence ID" value="GMN59005.1"/>
    <property type="molecule type" value="Genomic_DNA"/>
</dbReference>
<comment type="caution">
    <text evidence="1">The sequence shown here is derived from an EMBL/GenBank/DDBJ whole genome shotgun (WGS) entry which is preliminary data.</text>
</comment>
<keyword evidence="2" id="KW-1185">Reference proteome</keyword>
<protein>
    <submittedName>
        <fullName evidence="1">Uncharacterized protein</fullName>
    </submittedName>
</protein>
<dbReference type="Proteomes" id="UP001187192">
    <property type="component" value="Unassembled WGS sequence"/>
</dbReference>
<accession>A0AA88DPM5</accession>
<organism evidence="1 2">
    <name type="scientific">Ficus carica</name>
    <name type="common">Common fig</name>
    <dbReference type="NCBI Taxonomy" id="3494"/>
    <lineage>
        <taxon>Eukaryota</taxon>
        <taxon>Viridiplantae</taxon>
        <taxon>Streptophyta</taxon>
        <taxon>Embryophyta</taxon>
        <taxon>Tracheophyta</taxon>
        <taxon>Spermatophyta</taxon>
        <taxon>Magnoliopsida</taxon>
        <taxon>eudicotyledons</taxon>
        <taxon>Gunneridae</taxon>
        <taxon>Pentapetalae</taxon>
        <taxon>rosids</taxon>
        <taxon>fabids</taxon>
        <taxon>Rosales</taxon>
        <taxon>Moraceae</taxon>
        <taxon>Ficeae</taxon>
        <taxon>Ficus</taxon>
    </lineage>
</organism>
<name>A0AA88DPM5_FICCA</name>